<reference evidence="2" key="1">
    <citation type="submission" date="2017-01" db="EMBL/GenBank/DDBJ databases">
        <title>Genome Analysis of Deinococcus marmoris KOPRI26562.</title>
        <authorList>
            <person name="Kim J.H."/>
            <person name="Oh H.-M."/>
        </authorList>
    </citation>
    <scope>NUCLEOTIDE SEQUENCE [LARGE SCALE GENOMIC DNA]</scope>
    <source>
        <strain evidence="2">PAMC 26633</strain>
    </source>
</reference>
<dbReference type="AlphaFoldDB" id="A0A226X9G3"/>
<dbReference type="Proteomes" id="UP000214720">
    <property type="component" value="Unassembled WGS sequence"/>
</dbReference>
<organism evidence="1 2">
    <name type="scientific">Caballeronia sordidicola</name>
    <name type="common">Burkholderia sordidicola</name>
    <dbReference type="NCBI Taxonomy" id="196367"/>
    <lineage>
        <taxon>Bacteria</taxon>
        <taxon>Pseudomonadati</taxon>
        <taxon>Pseudomonadota</taxon>
        <taxon>Betaproteobacteria</taxon>
        <taxon>Burkholderiales</taxon>
        <taxon>Burkholderiaceae</taxon>
        <taxon>Caballeronia</taxon>
    </lineage>
</organism>
<name>A0A226X9G3_CABSO</name>
<gene>
    <name evidence="1" type="ORF">BSU04_06045</name>
</gene>
<dbReference type="RefSeq" id="WP_256982204.1">
    <property type="nucleotide sequence ID" value="NZ_MTHB01000036.1"/>
</dbReference>
<evidence type="ECO:0000313" key="1">
    <source>
        <dbReference type="EMBL" id="OXC79488.1"/>
    </source>
</evidence>
<protein>
    <submittedName>
        <fullName evidence="1">Uncharacterized protein</fullName>
    </submittedName>
</protein>
<dbReference type="EMBL" id="MTHB01000036">
    <property type="protein sequence ID" value="OXC79488.1"/>
    <property type="molecule type" value="Genomic_DNA"/>
</dbReference>
<proteinExistence type="predicted"/>
<comment type="caution">
    <text evidence="1">The sequence shown here is derived from an EMBL/GenBank/DDBJ whole genome shotgun (WGS) entry which is preliminary data.</text>
</comment>
<accession>A0A226X9G3</accession>
<sequence length="43" mass="4684">MLLVRRDFEDGKGVAWVLTRQAGSMLGHRVFGVTVGVDAVLLL</sequence>
<evidence type="ECO:0000313" key="2">
    <source>
        <dbReference type="Proteomes" id="UP000214720"/>
    </source>
</evidence>